<feature type="domain" description="DUF4333" evidence="1">
    <location>
        <begin position="17"/>
        <end position="93"/>
    </location>
</feature>
<feature type="domain" description="DUF4333" evidence="1">
    <location>
        <begin position="101"/>
        <end position="164"/>
    </location>
</feature>
<keyword evidence="3" id="KW-1185">Reference proteome</keyword>
<dbReference type="InterPro" id="IPR025637">
    <property type="entry name" value="DUF4333"/>
</dbReference>
<accession>A0ABS9YWA8</accession>
<dbReference type="Pfam" id="PF14230">
    <property type="entry name" value="DUF4333"/>
    <property type="match status" value="3"/>
</dbReference>
<reference evidence="2" key="1">
    <citation type="journal article" date="2022" name="ISME J.">
        <title>Identification of active gaseous-alkane degraders at natural gas seeps.</title>
        <authorList>
            <person name="Farhan Ul Haque M."/>
            <person name="Hernandez M."/>
            <person name="Crombie A.T."/>
            <person name="Murrell J.C."/>
        </authorList>
    </citation>
    <scope>NUCLEOTIDE SEQUENCE</scope>
    <source>
        <strain evidence="2">ANDR5</strain>
    </source>
</reference>
<feature type="domain" description="DUF4333" evidence="1">
    <location>
        <begin position="171"/>
        <end position="235"/>
    </location>
</feature>
<evidence type="ECO:0000313" key="2">
    <source>
        <dbReference type="EMBL" id="MCI4675516.1"/>
    </source>
</evidence>
<proteinExistence type="predicted"/>
<sequence>MRRTGAALAAVAVTSATLTGCSFSVGSGGAPVVAKADLQKDISDRLDKAGQKPKSVTCKDDLKGEVGKSVTCEVALTDTNVFEPVVTVTKVDGSTVSYDMTPAVSKEQLEKAVGRLLSESAGTPVDSITCESRLEGKKGSEAQCEVSQGGITLKRTVDVTNVDGLLMNFTVIPVLVKAQVESSLLDQLETQLGQRPDSADCTSDLEGKPGTTIDCTVVAGEETQAFTLTVTNADGDRINFDYAPKA</sequence>
<evidence type="ECO:0000313" key="3">
    <source>
        <dbReference type="Proteomes" id="UP001139068"/>
    </source>
</evidence>
<dbReference type="EMBL" id="JAIVFL010000001">
    <property type="protein sequence ID" value="MCI4675516.1"/>
    <property type="molecule type" value="Genomic_DNA"/>
</dbReference>
<dbReference type="PROSITE" id="PS51257">
    <property type="entry name" value="PROKAR_LIPOPROTEIN"/>
    <property type="match status" value="1"/>
</dbReference>
<dbReference type="RefSeq" id="WP_243071823.1">
    <property type="nucleotide sequence ID" value="NZ_JAIVFL010000001.1"/>
</dbReference>
<comment type="caution">
    <text evidence="2">The sequence shown here is derived from an EMBL/GenBank/DDBJ whole genome shotgun (WGS) entry which is preliminary data.</text>
</comment>
<evidence type="ECO:0000259" key="1">
    <source>
        <dbReference type="Pfam" id="PF14230"/>
    </source>
</evidence>
<organism evidence="2 3">
    <name type="scientific">Candidatus Mycolicibacterium alkanivorans</name>
    <dbReference type="NCBI Taxonomy" id="2954114"/>
    <lineage>
        <taxon>Bacteria</taxon>
        <taxon>Bacillati</taxon>
        <taxon>Actinomycetota</taxon>
        <taxon>Actinomycetes</taxon>
        <taxon>Mycobacteriales</taxon>
        <taxon>Mycobacteriaceae</taxon>
        <taxon>Mycolicibacterium</taxon>
    </lineage>
</organism>
<name>A0ABS9YWA8_9MYCO</name>
<protein>
    <submittedName>
        <fullName evidence="2">DUF4333 domain-containing protein</fullName>
    </submittedName>
</protein>
<dbReference type="Proteomes" id="UP001139068">
    <property type="component" value="Unassembled WGS sequence"/>
</dbReference>
<gene>
    <name evidence="2" type="ORF">K9U37_11715</name>
</gene>